<evidence type="ECO:0000256" key="2">
    <source>
        <dbReference type="SAM" id="Phobius"/>
    </source>
</evidence>
<dbReference type="EMBL" id="JAHRIO010040384">
    <property type="protein sequence ID" value="MEQ2171155.1"/>
    <property type="molecule type" value="Genomic_DNA"/>
</dbReference>
<evidence type="ECO:0000256" key="1">
    <source>
        <dbReference type="SAM" id="MobiDB-lite"/>
    </source>
</evidence>
<name>A0ABV0NIC5_9TELE</name>
<dbReference type="Proteomes" id="UP001476798">
    <property type="component" value="Unassembled WGS sequence"/>
</dbReference>
<keyword evidence="2" id="KW-0812">Transmembrane</keyword>
<organism evidence="3 4">
    <name type="scientific">Goodea atripinnis</name>
    <dbReference type="NCBI Taxonomy" id="208336"/>
    <lineage>
        <taxon>Eukaryota</taxon>
        <taxon>Metazoa</taxon>
        <taxon>Chordata</taxon>
        <taxon>Craniata</taxon>
        <taxon>Vertebrata</taxon>
        <taxon>Euteleostomi</taxon>
        <taxon>Actinopterygii</taxon>
        <taxon>Neopterygii</taxon>
        <taxon>Teleostei</taxon>
        <taxon>Neoteleostei</taxon>
        <taxon>Acanthomorphata</taxon>
        <taxon>Ovalentaria</taxon>
        <taxon>Atherinomorphae</taxon>
        <taxon>Cyprinodontiformes</taxon>
        <taxon>Goodeidae</taxon>
        <taxon>Goodea</taxon>
    </lineage>
</organism>
<protein>
    <recommendedName>
        <fullName evidence="5">Dipeptidyl aminopeptidase-like protein 6</fullName>
    </recommendedName>
</protein>
<sequence>MQVLLRSSSLTLRRLLTAPTGSVDAIITGRAAGLNLQTETEAAAEMTASKDPVRKKPTDSQQDEEFVDVSPPQRNWKGIAISLLVIMVVCSLITLSVVVLTPTDPPDTSKSKLTVADLFKPEFQIHDPEARWINALQLRDHLLETSNLGSPTCPPSNIARPAKALLLRRSQIETIGTENLRASPPVLPSLCGKTDLLLQAIIHHQHYPDPSSRSNPCSVSLLLCFK</sequence>
<keyword evidence="4" id="KW-1185">Reference proteome</keyword>
<evidence type="ECO:0008006" key="5">
    <source>
        <dbReference type="Google" id="ProtNLM"/>
    </source>
</evidence>
<reference evidence="3 4" key="1">
    <citation type="submission" date="2021-06" db="EMBL/GenBank/DDBJ databases">
        <authorList>
            <person name="Palmer J.M."/>
        </authorList>
    </citation>
    <scope>NUCLEOTIDE SEQUENCE [LARGE SCALE GENOMIC DNA]</scope>
    <source>
        <strain evidence="3 4">GA_2019</strain>
        <tissue evidence="3">Muscle</tissue>
    </source>
</reference>
<accession>A0ABV0NIC5</accession>
<feature type="transmembrane region" description="Helical" evidence="2">
    <location>
        <begin position="79"/>
        <end position="100"/>
    </location>
</feature>
<gene>
    <name evidence="3" type="ORF">GOODEAATRI_007818</name>
</gene>
<comment type="caution">
    <text evidence="3">The sequence shown here is derived from an EMBL/GenBank/DDBJ whole genome shotgun (WGS) entry which is preliminary data.</text>
</comment>
<keyword evidence="2" id="KW-1133">Transmembrane helix</keyword>
<evidence type="ECO:0000313" key="3">
    <source>
        <dbReference type="EMBL" id="MEQ2171155.1"/>
    </source>
</evidence>
<evidence type="ECO:0000313" key="4">
    <source>
        <dbReference type="Proteomes" id="UP001476798"/>
    </source>
</evidence>
<keyword evidence="2" id="KW-0472">Membrane</keyword>
<proteinExistence type="predicted"/>
<feature type="region of interest" description="Disordered" evidence="1">
    <location>
        <begin position="44"/>
        <end position="65"/>
    </location>
</feature>